<protein>
    <submittedName>
        <fullName evidence="3">PAP2 superfamily protein</fullName>
    </submittedName>
</protein>
<evidence type="ECO:0000256" key="1">
    <source>
        <dbReference type="SAM" id="Phobius"/>
    </source>
</evidence>
<feature type="transmembrane region" description="Helical" evidence="1">
    <location>
        <begin position="186"/>
        <end position="206"/>
    </location>
</feature>
<sequence length="207" mass="21759">MTTETESIGTAPAGNRTPMRRAAKLITDVLSPAVLVSVLLLVVPAHAAGVWPGLAWGLLAIAFVSAAPLSYVIVRVRRRTLTDVHIGVREHRRIPFVIGLATVLTGLVVLVVAGAPRDLIAFVGTVLVLTAATIAVTSFWKISVHAMVAMMTVGVLAVLYGPQLWSLLVLVAVIGWARVRLTDHTLAQVLAGAAVGLAMAGVFVLIR</sequence>
<evidence type="ECO:0000313" key="4">
    <source>
        <dbReference type="Proteomes" id="UP000198415"/>
    </source>
</evidence>
<feature type="transmembrane region" description="Helical" evidence="1">
    <location>
        <begin position="25"/>
        <end position="47"/>
    </location>
</feature>
<keyword evidence="1" id="KW-1133">Transmembrane helix</keyword>
<dbReference type="Pfam" id="PF01569">
    <property type="entry name" value="PAP2"/>
    <property type="match status" value="1"/>
</dbReference>
<dbReference type="AlphaFoldDB" id="A0A239F0R6"/>
<dbReference type="RefSeq" id="WP_239138676.1">
    <property type="nucleotide sequence ID" value="NZ_BOMU01000082.1"/>
</dbReference>
<feature type="transmembrane region" description="Helical" evidence="1">
    <location>
        <begin position="119"/>
        <end position="140"/>
    </location>
</feature>
<keyword evidence="1" id="KW-0472">Membrane</keyword>
<gene>
    <name evidence="3" type="ORF">SAMN06264365_11723</name>
</gene>
<evidence type="ECO:0000259" key="2">
    <source>
        <dbReference type="Pfam" id="PF01569"/>
    </source>
</evidence>
<keyword evidence="4" id="KW-1185">Reference proteome</keyword>
<dbReference type="EMBL" id="FZNR01000017">
    <property type="protein sequence ID" value="SNS50516.1"/>
    <property type="molecule type" value="Genomic_DNA"/>
</dbReference>
<feature type="transmembrane region" description="Helical" evidence="1">
    <location>
        <begin position="147"/>
        <end position="174"/>
    </location>
</feature>
<keyword evidence="1" id="KW-0812">Transmembrane</keyword>
<organism evidence="3 4">
    <name type="scientific">Actinoplanes regularis</name>
    <dbReference type="NCBI Taxonomy" id="52697"/>
    <lineage>
        <taxon>Bacteria</taxon>
        <taxon>Bacillati</taxon>
        <taxon>Actinomycetota</taxon>
        <taxon>Actinomycetes</taxon>
        <taxon>Micromonosporales</taxon>
        <taxon>Micromonosporaceae</taxon>
        <taxon>Actinoplanes</taxon>
    </lineage>
</organism>
<dbReference type="Gene3D" id="1.20.144.10">
    <property type="entry name" value="Phosphatidic acid phosphatase type 2/haloperoxidase"/>
    <property type="match status" value="1"/>
</dbReference>
<feature type="transmembrane region" description="Helical" evidence="1">
    <location>
        <begin position="53"/>
        <end position="74"/>
    </location>
</feature>
<feature type="transmembrane region" description="Helical" evidence="1">
    <location>
        <begin position="94"/>
        <end position="113"/>
    </location>
</feature>
<name>A0A239F0R6_9ACTN</name>
<reference evidence="3 4" key="1">
    <citation type="submission" date="2017-06" db="EMBL/GenBank/DDBJ databases">
        <authorList>
            <person name="Kim H.J."/>
            <person name="Triplett B.A."/>
        </authorList>
    </citation>
    <scope>NUCLEOTIDE SEQUENCE [LARGE SCALE GENOMIC DNA]</scope>
    <source>
        <strain evidence="3 4">DSM 43151</strain>
    </source>
</reference>
<dbReference type="Proteomes" id="UP000198415">
    <property type="component" value="Unassembled WGS sequence"/>
</dbReference>
<proteinExistence type="predicted"/>
<evidence type="ECO:0000313" key="3">
    <source>
        <dbReference type="EMBL" id="SNS50516.1"/>
    </source>
</evidence>
<dbReference type="InterPro" id="IPR000326">
    <property type="entry name" value="PAP2/HPO"/>
</dbReference>
<accession>A0A239F0R6</accession>
<feature type="domain" description="Phosphatidic acid phosphatase type 2/haloperoxidase" evidence="2">
    <location>
        <begin position="137"/>
        <end position="205"/>
    </location>
</feature>